<name>A0A2S9V6C0_9ALTE</name>
<keyword evidence="1" id="KW-0732">Signal</keyword>
<evidence type="ECO:0000313" key="2">
    <source>
        <dbReference type="EMBL" id="PRO72001.1"/>
    </source>
</evidence>
<accession>A0A2S9V6C0</accession>
<comment type="caution">
    <text evidence="2">The sequence shown here is derived from an EMBL/GenBank/DDBJ whole genome shotgun (WGS) entry which is preliminary data.</text>
</comment>
<evidence type="ECO:0008006" key="4">
    <source>
        <dbReference type="Google" id="ProtNLM"/>
    </source>
</evidence>
<organism evidence="2 3">
    <name type="scientific">Alteromonas alba</name>
    <dbReference type="NCBI Taxonomy" id="2079529"/>
    <lineage>
        <taxon>Bacteria</taxon>
        <taxon>Pseudomonadati</taxon>
        <taxon>Pseudomonadota</taxon>
        <taxon>Gammaproteobacteria</taxon>
        <taxon>Alteromonadales</taxon>
        <taxon>Alteromonadaceae</taxon>
        <taxon>Alteromonas/Salinimonas group</taxon>
        <taxon>Alteromonas</taxon>
    </lineage>
</organism>
<dbReference type="InterPro" id="IPR029021">
    <property type="entry name" value="Prot-tyrosine_phosphatase-like"/>
</dbReference>
<dbReference type="SUPFAM" id="SSF52799">
    <property type="entry name" value="(Phosphotyrosine protein) phosphatases II"/>
    <property type="match status" value="1"/>
</dbReference>
<feature type="chain" id="PRO_5015729482" description="Phosphatase" evidence="1">
    <location>
        <begin position="30"/>
        <end position="183"/>
    </location>
</feature>
<sequence length="183" mass="20777">MNKDRNKTGRTLCAWLLGSAGFMAFAVGAVEKPLTSLKNYQVNTPQMMSSGLPDAAHFETFKSLGVTRVIDLIPGDRNEEQTLVSDLGMDYHNIQVEWENPTVANFVDYVAFMESPAQQGVTLTHCKLNWRGAVFTYLYRVIRLQENEAAARQDMLAIWQPNDTWQHFIEKVKQHYQAESFAG</sequence>
<keyword evidence="3" id="KW-1185">Reference proteome</keyword>
<dbReference type="OrthoDB" id="7391097at2"/>
<dbReference type="Gene3D" id="3.90.190.10">
    <property type="entry name" value="Protein tyrosine phosphatase superfamily"/>
    <property type="match status" value="1"/>
</dbReference>
<dbReference type="Proteomes" id="UP000238949">
    <property type="component" value="Unassembled WGS sequence"/>
</dbReference>
<evidence type="ECO:0000313" key="3">
    <source>
        <dbReference type="Proteomes" id="UP000238949"/>
    </source>
</evidence>
<gene>
    <name evidence="2" type="ORF">C6Y40_18945</name>
</gene>
<dbReference type="EMBL" id="PVNP01000193">
    <property type="protein sequence ID" value="PRO72001.1"/>
    <property type="molecule type" value="Genomic_DNA"/>
</dbReference>
<dbReference type="CDD" id="cd14503">
    <property type="entry name" value="PTP-bact"/>
    <property type="match status" value="1"/>
</dbReference>
<reference evidence="3" key="1">
    <citation type="journal article" date="2020" name="Int. J. Syst. Evol. Microbiol.">
        <title>Alteromonas alba sp. nov., a marine bacterium isolated from the seawater of the West Pacific Ocean.</title>
        <authorList>
            <person name="Sun C."/>
            <person name="Wu Y.-H."/>
            <person name="Xamxidin M."/>
            <person name="Cheng H."/>
            <person name="Xu X.-W."/>
        </authorList>
    </citation>
    <scope>NUCLEOTIDE SEQUENCE [LARGE SCALE GENOMIC DNA]</scope>
    <source>
        <strain evidence="3">190</strain>
    </source>
</reference>
<proteinExistence type="predicted"/>
<protein>
    <recommendedName>
        <fullName evidence="4">Phosphatase</fullName>
    </recommendedName>
</protein>
<feature type="signal peptide" evidence="1">
    <location>
        <begin position="1"/>
        <end position="29"/>
    </location>
</feature>
<evidence type="ECO:0000256" key="1">
    <source>
        <dbReference type="SAM" id="SignalP"/>
    </source>
</evidence>
<dbReference type="AlphaFoldDB" id="A0A2S9V6C0"/>